<keyword evidence="3" id="KW-1185">Reference proteome</keyword>
<evidence type="ECO:0000313" key="3">
    <source>
        <dbReference type="Proteomes" id="UP000022910"/>
    </source>
</evidence>
<feature type="region of interest" description="Disordered" evidence="1">
    <location>
        <begin position="77"/>
        <end position="113"/>
    </location>
</feature>
<protein>
    <submittedName>
        <fullName evidence="2">Uncharacterized protein</fullName>
    </submittedName>
</protein>
<evidence type="ECO:0000256" key="1">
    <source>
        <dbReference type="SAM" id="MobiDB-lite"/>
    </source>
</evidence>
<organism evidence="2 3">
    <name type="scientific">Rhizophagus irregularis (strain DAOM 197198w)</name>
    <name type="common">Glomus intraradices</name>
    <dbReference type="NCBI Taxonomy" id="1432141"/>
    <lineage>
        <taxon>Eukaryota</taxon>
        <taxon>Fungi</taxon>
        <taxon>Fungi incertae sedis</taxon>
        <taxon>Mucoromycota</taxon>
        <taxon>Glomeromycotina</taxon>
        <taxon>Glomeromycetes</taxon>
        <taxon>Glomerales</taxon>
        <taxon>Glomeraceae</taxon>
        <taxon>Rhizophagus</taxon>
    </lineage>
</organism>
<accession>A0A015LQ42</accession>
<dbReference type="AlphaFoldDB" id="A0A015LQ42"/>
<dbReference type="EMBL" id="JEMT01027508">
    <property type="protein sequence ID" value="EXX56843.1"/>
    <property type="molecule type" value="Genomic_DNA"/>
</dbReference>
<name>A0A015LQ42_RHIIW</name>
<sequence length="113" mass="13304">MYSTDEFHKYIPNYLTKRKERIDTGRSTKFLERDLKKFLKDYKIRRETTIFVPSYKPLVVSDDTAALESRPYKRNINDNRISFSSPIDTPSKRSRPAPYIDYDSEEAGPSNSK</sequence>
<dbReference type="OrthoDB" id="2463576at2759"/>
<evidence type="ECO:0000313" key="2">
    <source>
        <dbReference type="EMBL" id="EXX56843.1"/>
    </source>
</evidence>
<proteinExistence type="predicted"/>
<feature type="compositionally biased region" description="Polar residues" evidence="1">
    <location>
        <begin position="78"/>
        <end position="88"/>
    </location>
</feature>
<gene>
    <name evidence="2" type="ORF">RirG_212540</name>
</gene>
<comment type="caution">
    <text evidence="2">The sequence shown here is derived from an EMBL/GenBank/DDBJ whole genome shotgun (WGS) entry which is preliminary data.</text>
</comment>
<dbReference type="HOGENOM" id="CLU_2134918_0_0_1"/>
<reference evidence="2 3" key="1">
    <citation type="submission" date="2014-02" db="EMBL/GenBank/DDBJ databases">
        <title>Single nucleus genome sequencing reveals high similarity among nuclei of an endomycorrhizal fungus.</title>
        <authorList>
            <person name="Lin K."/>
            <person name="Geurts R."/>
            <person name="Zhang Z."/>
            <person name="Limpens E."/>
            <person name="Saunders D.G."/>
            <person name="Mu D."/>
            <person name="Pang E."/>
            <person name="Cao H."/>
            <person name="Cha H."/>
            <person name="Lin T."/>
            <person name="Zhou Q."/>
            <person name="Shang Y."/>
            <person name="Li Y."/>
            <person name="Ivanov S."/>
            <person name="Sharma T."/>
            <person name="Velzen R.V."/>
            <person name="Ruijter N.D."/>
            <person name="Aanen D.K."/>
            <person name="Win J."/>
            <person name="Kamoun S."/>
            <person name="Bisseling T."/>
            <person name="Huang S."/>
        </authorList>
    </citation>
    <scope>NUCLEOTIDE SEQUENCE [LARGE SCALE GENOMIC DNA]</scope>
    <source>
        <strain evidence="3">DAOM197198w</strain>
    </source>
</reference>
<dbReference type="Proteomes" id="UP000022910">
    <property type="component" value="Unassembled WGS sequence"/>
</dbReference>